<sequence length="330" mass="37710">MSTIKDIAELAEVSVATVSRVLNYDDTLTVQEETRKKVFEAAEQLEYHMKEKKKRRRKLKLGVICSYSPEEELEDPFYLAVRIAIEKEIEDRNYKRVPLSIEDGMQQFSAVDGIICLGTFSRTTVQKIDDTQKPHIYVDTIGNRNTGDSIITDLRIAVEQVMEYLWSLGHRRIGFVGGNELDSDGNEILDSRLPTYQRFLTEKNALQEAYIKIDGYTSRHGYRMMKEILEETERPTAIFAANDSLAVGCYRAIQEIGLQIPEDISVIGFNDISMAKYLAPPLTTVHVHMNFIGRQAVKMLVERIQLERKVNIHVSVSTELVIRKSVCRAD</sequence>
<dbReference type="EMBL" id="SRYA01000033">
    <property type="protein sequence ID" value="TGY95166.1"/>
    <property type="molecule type" value="Genomic_DNA"/>
</dbReference>
<evidence type="ECO:0000313" key="1">
    <source>
        <dbReference type="EMBL" id="TGY95166.1"/>
    </source>
</evidence>
<comment type="caution">
    <text evidence="1">The sequence shown here is derived from an EMBL/GenBank/DDBJ whole genome shotgun (WGS) entry which is preliminary data.</text>
</comment>
<evidence type="ECO:0000313" key="2">
    <source>
        <dbReference type="Proteomes" id="UP000304953"/>
    </source>
</evidence>
<gene>
    <name evidence="1" type="ORF">E5329_15995</name>
</gene>
<name>A0AC61RUD4_9FIRM</name>
<protein>
    <submittedName>
        <fullName evidence="1">LacI family DNA-binding transcriptional regulator</fullName>
    </submittedName>
</protein>
<accession>A0AC61RUD4</accession>
<keyword evidence="2" id="KW-1185">Reference proteome</keyword>
<proteinExistence type="predicted"/>
<keyword evidence="1" id="KW-0238">DNA-binding</keyword>
<dbReference type="Proteomes" id="UP000304953">
    <property type="component" value="Unassembled WGS sequence"/>
</dbReference>
<organism evidence="1 2">
    <name type="scientific">Petralouisia muris</name>
    <dbReference type="NCBI Taxonomy" id="3032872"/>
    <lineage>
        <taxon>Bacteria</taxon>
        <taxon>Bacillati</taxon>
        <taxon>Bacillota</taxon>
        <taxon>Clostridia</taxon>
        <taxon>Lachnospirales</taxon>
        <taxon>Lachnospiraceae</taxon>
        <taxon>Petralouisia</taxon>
    </lineage>
</organism>
<reference evidence="1" key="1">
    <citation type="submission" date="2019-04" db="EMBL/GenBank/DDBJ databases">
        <title>Microbes associate with the intestines of laboratory mice.</title>
        <authorList>
            <person name="Navarre W."/>
            <person name="Wong E."/>
            <person name="Huang K."/>
            <person name="Tropini C."/>
            <person name="Ng K."/>
            <person name="Yu B."/>
        </authorList>
    </citation>
    <scope>NUCLEOTIDE SEQUENCE</scope>
    <source>
        <strain evidence="1">NM01_1-7b</strain>
    </source>
</reference>